<dbReference type="Gene3D" id="3.40.50.1820">
    <property type="entry name" value="alpha/beta hydrolase"/>
    <property type="match status" value="1"/>
</dbReference>
<evidence type="ECO:0000313" key="1">
    <source>
        <dbReference type="EMBL" id="KAF0734194.1"/>
    </source>
</evidence>
<accession>A0A6G0X2Z9</accession>
<dbReference type="SUPFAM" id="SSF53474">
    <property type="entry name" value="alpha/beta-Hydrolases"/>
    <property type="match status" value="1"/>
</dbReference>
<evidence type="ECO:0000313" key="2">
    <source>
        <dbReference type="Proteomes" id="UP000481153"/>
    </source>
</evidence>
<sequence length="219" mass="24540">MYSLASQMVVARPSLVTIPDLYGQGIQMLPAEVFLGSSFGGPFNILRFRYNAQKQTLRESAEDLLEVLHSIKPHTALEPCFFVTHGYGALVLREAFRSIDWSNVRTRLVMVAPPNRGCQPTKAWRAHVARDELLTLQGVDLDMRLGKLPHLTRALIVAGTRAIPMPWTTRPVHDQLWDGQIAVAETQMPGEYRHVTVGAPHNLVMMHPATLLLLRDFLA</sequence>
<dbReference type="EMBL" id="VJMJ01000117">
    <property type="protein sequence ID" value="KAF0734194.1"/>
    <property type="molecule type" value="Genomic_DNA"/>
</dbReference>
<dbReference type="PANTHER" id="PTHR37946:SF1">
    <property type="entry name" value="SLL1969 PROTEIN"/>
    <property type="match status" value="1"/>
</dbReference>
<dbReference type="VEuPathDB" id="FungiDB:AeMF1_019154"/>
<protein>
    <recommendedName>
        <fullName evidence="3">Alpha/beta hydrolase</fullName>
    </recommendedName>
</protein>
<name>A0A6G0X2Z9_9STRA</name>
<dbReference type="PANTHER" id="PTHR37946">
    <property type="entry name" value="SLL1969 PROTEIN"/>
    <property type="match status" value="1"/>
</dbReference>
<comment type="caution">
    <text evidence="1">The sequence shown here is derived from an EMBL/GenBank/DDBJ whole genome shotgun (WGS) entry which is preliminary data.</text>
</comment>
<gene>
    <name evidence="1" type="ORF">Ae201684_009060</name>
</gene>
<evidence type="ECO:0008006" key="3">
    <source>
        <dbReference type="Google" id="ProtNLM"/>
    </source>
</evidence>
<keyword evidence="2" id="KW-1185">Reference proteome</keyword>
<proteinExistence type="predicted"/>
<reference evidence="1 2" key="1">
    <citation type="submission" date="2019-07" db="EMBL/GenBank/DDBJ databases">
        <title>Genomics analysis of Aphanomyces spp. identifies a new class of oomycete effector associated with host adaptation.</title>
        <authorList>
            <person name="Gaulin E."/>
        </authorList>
    </citation>
    <scope>NUCLEOTIDE SEQUENCE [LARGE SCALE GENOMIC DNA]</scope>
    <source>
        <strain evidence="1 2">ATCC 201684</strain>
    </source>
</reference>
<dbReference type="InterPro" id="IPR029058">
    <property type="entry name" value="AB_hydrolase_fold"/>
</dbReference>
<organism evidence="1 2">
    <name type="scientific">Aphanomyces euteiches</name>
    <dbReference type="NCBI Taxonomy" id="100861"/>
    <lineage>
        <taxon>Eukaryota</taxon>
        <taxon>Sar</taxon>
        <taxon>Stramenopiles</taxon>
        <taxon>Oomycota</taxon>
        <taxon>Saprolegniomycetes</taxon>
        <taxon>Saprolegniales</taxon>
        <taxon>Verrucalvaceae</taxon>
        <taxon>Aphanomyces</taxon>
    </lineage>
</organism>
<dbReference type="Proteomes" id="UP000481153">
    <property type="component" value="Unassembled WGS sequence"/>
</dbReference>
<dbReference type="AlphaFoldDB" id="A0A6G0X2Z9"/>